<organism evidence="2 3">
    <name type="scientific">Streptomyces polychromogenes</name>
    <dbReference type="NCBI Taxonomy" id="67342"/>
    <lineage>
        <taxon>Bacteria</taxon>
        <taxon>Bacillati</taxon>
        <taxon>Actinomycetota</taxon>
        <taxon>Actinomycetes</taxon>
        <taxon>Kitasatosporales</taxon>
        <taxon>Streptomycetaceae</taxon>
        <taxon>Streptomyces</taxon>
    </lineage>
</organism>
<sequence length="134" mass="14611">MGERAGDGREVEPQRERGQSAPPPVLTAHQGVDAAARAGREQRDQRLAQQDPARGEDGGQQGVDGHHAQEGVREVPVAHEAADDRVREEEGVRRERPQHQGRGDQWPPRPARAADGRKYGGRVAESERHGASRG</sequence>
<feature type="compositionally biased region" description="Basic and acidic residues" evidence="1">
    <location>
        <begin position="64"/>
        <end position="102"/>
    </location>
</feature>
<feature type="region of interest" description="Disordered" evidence="1">
    <location>
        <begin position="1"/>
        <end position="134"/>
    </location>
</feature>
<evidence type="ECO:0000313" key="3">
    <source>
        <dbReference type="Proteomes" id="UP001501867"/>
    </source>
</evidence>
<dbReference type="Proteomes" id="UP001501867">
    <property type="component" value="Unassembled WGS sequence"/>
</dbReference>
<feature type="compositionally biased region" description="Basic and acidic residues" evidence="1">
    <location>
        <begin position="1"/>
        <end position="18"/>
    </location>
</feature>
<evidence type="ECO:0000313" key="2">
    <source>
        <dbReference type="EMBL" id="GAA0278263.1"/>
    </source>
</evidence>
<evidence type="ECO:0000256" key="1">
    <source>
        <dbReference type="SAM" id="MobiDB-lite"/>
    </source>
</evidence>
<reference evidence="2 3" key="1">
    <citation type="journal article" date="2019" name="Int. J. Syst. Evol. Microbiol.">
        <title>The Global Catalogue of Microorganisms (GCM) 10K type strain sequencing project: providing services to taxonomists for standard genome sequencing and annotation.</title>
        <authorList>
            <consortium name="The Broad Institute Genomics Platform"/>
            <consortium name="The Broad Institute Genome Sequencing Center for Infectious Disease"/>
            <person name="Wu L."/>
            <person name="Ma J."/>
        </authorList>
    </citation>
    <scope>NUCLEOTIDE SEQUENCE [LARGE SCALE GENOMIC DNA]</scope>
    <source>
        <strain evidence="2 3">JCM 4505</strain>
    </source>
</reference>
<name>A0ABN0V7M6_9ACTN</name>
<proteinExistence type="predicted"/>
<dbReference type="EMBL" id="BAAABV010000010">
    <property type="protein sequence ID" value="GAA0278263.1"/>
    <property type="molecule type" value="Genomic_DNA"/>
</dbReference>
<gene>
    <name evidence="2" type="ORF">GCM10010302_14910</name>
</gene>
<keyword evidence="3" id="KW-1185">Reference proteome</keyword>
<accession>A0ABN0V7M6</accession>
<comment type="caution">
    <text evidence="2">The sequence shown here is derived from an EMBL/GenBank/DDBJ whole genome shotgun (WGS) entry which is preliminary data.</text>
</comment>
<protein>
    <submittedName>
        <fullName evidence="2">Uncharacterized protein</fullName>
    </submittedName>
</protein>
<feature type="compositionally biased region" description="Basic and acidic residues" evidence="1">
    <location>
        <begin position="112"/>
        <end position="134"/>
    </location>
</feature>